<evidence type="ECO:0000256" key="6">
    <source>
        <dbReference type="ARBA" id="ARBA00022692"/>
    </source>
</evidence>
<dbReference type="Gene3D" id="1.10.287.130">
    <property type="match status" value="1"/>
</dbReference>
<gene>
    <name evidence="16" type="ORF">G4D64_04055</name>
    <name evidence="15" type="ORF">H1Z61_04090</name>
</gene>
<dbReference type="AlphaFoldDB" id="A0A6B3VQZ6"/>
<dbReference type="SMART" id="SM00387">
    <property type="entry name" value="HATPase_c"/>
    <property type="match status" value="1"/>
</dbReference>
<dbReference type="Pfam" id="PF02518">
    <property type="entry name" value="HATPase_c"/>
    <property type="match status" value="1"/>
</dbReference>
<evidence type="ECO:0000256" key="5">
    <source>
        <dbReference type="ARBA" id="ARBA00022679"/>
    </source>
</evidence>
<comment type="subcellular location">
    <subcellularLocation>
        <location evidence="2">Membrane</location>
    </subcellularLocation>
</comment>
<dbReference type="InterPro" id="IPR036097">
    <property type="entry name" value="HisK_dim/P_sf"/>
</dbReference>
<dbReference type="PANTHER" id="PTHR45453:SF1">
    <property type="entry name" value="PHOSPHATE REGULON SENSOR PROTEIN PHOR"/>
    <property type="match status" value="1"/>
</dbReference>
<reference evidence="16 17" key="1">
    <citation type="submission" date="2020-02" db="EMBL/GenBank/DDBJ databases">
        <title>Bacillus aquiflavi sp. nov., isolated from yellow water of strong flavor Chinese baijiu in Yibin region of China.</title>
        <authorList>
            <person name="Xie J."/>
        </authorList>
    </citation>
    <scope>NUCLEOTIDE SEQUENCE [LARGE SCALE GENOMIC DNA]</scope>
    <source>
        <strain evidence="16 17">3H-10</strain>
    </source>
</reference>
<keyword evidence="6 13" id="KW-0812">Transmembrane</keyword>
<dbReference type="InterPro" id="IPR036890">
    <property type="entry name" value="HATPase_C_sf"/>
</dbReference>
<dbReference type="InterPro" id="IPR003594">
    <property type="entry name" value="HATPase_dom"/>
</dbReference>
<dbReference type="PRINTS" id="PR00344">
    <property type="entry name" value="BCTRLSENSOR"/>
</dbReference>
<reference evidence="15 18" key="2">
    <citation type="submission" date="2020-07" db="EMBL/GenBank/DDBJ databases">
        <authorList>
            <person name="Feng H."/>
        </authorList>
    </citation>
    <scope>NUCLEOTIDE SEQUENCE [LARGE SCALE GENOMIC DNA]</scope>
    <source>
        <strain evidence="18">s-12</strain>
        <strain evidence="15">S-12</strain>
    </source>
</reference>
<dbReference type="FunFam" id="3.30.565.10:FF:000013">
    <property type="entry name" value="Two-component sensor histidine kinase"/>
    <property type="match status" value="1"/>
</dbReference>
<evidence type="ECO:0000256" key="10">
    <source>
        <dbReference type="ARBA" id="ARBA00022989"/>
    </source>
</evidence>
<dbReference type="GO" id="GO:0004721">
    <property type="term" value="F:phosphoprotein phosphatase activity"/>
    <property type="evidence" value="ECO:0007669"/>
    <property type="project" value="TreeGrafter"/>
</dbReference>
<dbReference type="SMART" id="SM00388">
    <property type="entry name" value="HisKA"/>
    <property type="match status" value="1"/>
</dbReference>
<evidence type="ECO:0000256" key="9">
    <source>
        <dbReference type="ARBA" id="ARBA00022840"/>
    </source>
</evidence>
<dbReference type="GO" id="GO:0016036">
    <property type="term" value="P:cellular response to phosphate starvation"/>
    <property type="evidence" value="ECO:0007669"/>
    <property type="project" value="TreeGrafter"/>
</dbReference>
<evidence type="ECO:0000256" key="7">
    <source>
        <dbReference type="ARBA" id="ARBA00022741"/>
    </source>
</evidence>
<evidence type="ECO:0000313" key="15">
    <source>
        <dbReference type="EMBL" id="MBA4536342.1"/>
    </source>
</evidence>
<dbReference type="RefSeq" id="WP_163240379.1">
    <property type="nucleotide sequence ID" value="NZ_JAAIWN010000006.1"/>
</dbReference>
<feature type="domain" description="Histidine kinase" evidence="14">
    <location>
        <begin position="92"/>
        <end position="310"/>
    </location>
</feature>
<sequence>MTVVLFMIIIIFIVVIWIQYQKIIVRNKHLVYIHGKLKTIIEKKTAEKLLVMTNDQYLMKILTDINDLLYKNQKTIANHKKTEEELKKMLSNISHDFKTPLTVILGYIEILQMNQELSKEERMKSLKKVQNKTVELLDLINKFFNLAKLESGDQDVPVTKVNLSEVCRKNILSFYDILANKNIEVEINIPKDNVYVLGNEEALNRVLNNLISNAINYGYEGKLIGLDLRVEDEYVYVDVWDKGKGIDEIHKQKVFERLYTLEDSRNKAFQGSGLGLTITKRLIELMDGEITLSSKPYDKTVFSFRLNRISY</sequence>
<comment type="caution">
    <text evidence="16">The sequence shown here is derived from an EMBL/GenBank/DDBJ whole genome shotgun (WGS) entry which is preliminary data.</text>
</comment>
<dbReference type="SUPFAM" id="SSF55874">
    <property type="entry name" value="ATPase domain of HSP90 chaperone/DNA topoisomerase II/histidine kinase"/>
    <property type="match status" value="1"/>
</dbReference>
<evidence type="ECO:0000256" key="8">
    <source>
        <dbReference type="ARBA" id="ARBA00022777"/>
    </source>
</evidence>
<evidence type="ECO:0000259" key="14">
    <source>
        <dbReference type="PROSITE" id="PS50109"/>
    </source>
</evidence>
<evidence type="ECO:0000256" key="12">
    <source>
        <dbReference type="ARBA" id="ARBA00023136"/>
    </source>
</evidence>
<dbReference type="PANTHER" id="PTHR45453">
    <property type="entry name" value="PHOSPHATE REGULON SENSOR PROTEIN PHOR"/>
    <property type="match status" value="1"/>
</dbReference>
<dbReference type="InterPro" id="IPR004358">
    <property type="entry name" value="Sig_transdc_His_kin-like_C"/>
</dbReference>
<dbReference type="EMBL" id="JAAIWN010000006">
    <property type="protein sequence ID" value="NEY80710.1"/>
    <property type="molecule type" value="Genomic_DNA"/>
</dbReference>
<dbReference type="Proteomes" id="UP000570010">
    <property type="component" value="Unassembled WGS sequence"/>
</dbReference>
<keyword evidence="8 16" id="KW-0418">Kinase</keyword>
<evidence type="ECO:0000256" key="3">
    <source>
        <dbReference type="ARBA" id="ARBA00012438"/>
    </source>
</evidence>
<dbReference type="GO" id="GO:0005886">
    <property type="term" value="C:plasma membrane"/>
    <property type="evidence" value="ECO:0007669"/>
    <property type="project" value="TreeGrafter"/>
</dbReference>
<dbReference type="InterPro" id="IPR005467">
    <property type="entry name" value="His_kinase_dom"/>
</dbReference>
<keyword evidence="7" id="KW-0547">Nucleotide-binding</keyword>
<evidence type="ECO:0000256" key="11">
    <source>
        <dbReference type="ARBA" id="ARBA00023012"/>
    </source>
</evidence>
<dbReference type="GO" id="GO:0005524">
    <property type="term" value="F:ATP binding"/>
    <property type="evidence" value="ECO:0007669"/>
    <property type="project" value="UniProtKB-KW"/>
</dbReference>
<comment type="catalytic activity">
    <reaction evidence="1">
        <text>ATP + protein L-histidine = ADP + protein N-phospho-L-histidine.</text>
        <dbReference type="EC" id="2.7.13.3"/>
    </reaction>
</comment>
<organism evidence="16 17">
    <name type="scientific">Bacillus aquiflavi</name>
    <dbReference type="NCBI Taxonomy" id="2672567"/>
    <lineage>
        <taxon>Bacteria</taxon>
        <taxon>Bacillati</taxon>
        <taxon>Bacillota</taxon>
        <taxon>Bacilli</taxon>
        <taxon>Bacillales</taxon>
        <taxon>Bacillaceae</taxon>
        <taxon>Bacillus</taxon>
    </lineage>
</organism>
<name>A0A6B3VQZ6_9BACI</name>
<evidence type="ECO:0000256" key="2">
    <source>
        <dbReference type="ARBA" id="ARBA00004370"/>
    </source>
</evidence>
<accession>A0A6B3VQZ6</accession>
<evidence type="ECO:0000313" key="18">
    <source>
        <dbReference type="Proteomes" id="UP000570010"/>
    </source>
</evidence>
<keyword evidence="4" id="KW-0597">Phosphoprotein</keyword>
<evidence type="ECO:0000313" key="17">
    <source>
        <dbReference type="Proteomes" id="UP000472971"/>
    </source>
</evidence>
<dbReference type="EC" id="2.7.13.3" evidence="3"/>
<keyword evidence="10 13" id="KW-1133">Transmembrane helix</keyword>
<evidence type="ECO:0000313" key="16">
    <source>
        <dbReference type="EMBL" id="NEY80710.1"/>
    </source>
</evidence>
<protein>
    <recommendedName>
        <fullName evidence="3">histidine kinase</fullName>
        <ecNumber evidence="3">2.7.13.3</ecNumber>
    </recommendedName>
</protein>
<evidence type="ECO:0000256" key="1">
    <source>
        <dbReference type="ARBA" id="ARBA00000085"/>
    </source>
</evidence>
<evidence type="ECO:0000256" key="13">
    <source>
        <dbReference type="SAM" id="Phobius"/>
    </source>
</evidence>
<dbReference type="SUPFAM" id="SSF47384">
    <property type="entry name" value="Homodimeric domain of signal transducing histidine kinase"/>
    <property type="match status" value="1"/>
</dbReference>
<keyword evidence="17" id="KW-1185">Reference proteome</keyword>
<dbReference type="CDD" id="cd00082">
    <property type="entry name" value="HisKA"/>
    <property type="match status" value="1"/>
</dbReference>
<dbReference type="Gene3D" id="3.30.565.10">
    <property type="entry name" value="Histidine kinase-like ATPase, C-terminal domain"/>
    <property type="match status" value="1"/>
</dbReference>
<dbReference type="GO" id="GO:0000155">
    <property type="term" value="F:phosphorelay sensor kinase activity"/>
    <property type="evidence" value="ECO:0007669"/>
    <property type="project" value="InterPro"/>
</dbReference>
<dbReference type="PROSITE" id="PS50109">
    <property type="entry name" value="HIS_KIN"/>
    <property type="match status" value="1"/>
</dbReference>
<dbReference type="EMBL" id="JACEIO010000006">
    <property type="protein sequence ID" value="MBA4536342.1"/>
    <property type="molecule type" value="Genomic_DNA"/>
</dbReference>
<proteinExistence type="predicted"/>
<keyword evidence="9" id="KW-0067">ATP-binding</keyword>
<feature type="transmembrane region" description="Helical" evidence="13">
    <location>
        <begin position="6"/>
        <end position="25"/>
    </location>
</feature>
<keyword evidence="12 13" id="KW-0472">Membrane</keyword>
<keyword evidence="11" id="KW-0902">Two-component regulatory system</keyword>
<dbReference type="Pfam" id="PF00512">
    <property type="entry name" value="HisKA"/>
    <property type="match status" value="1"/>
</dbReference>
<evidence type="ECO:0000256" key="4">
    <source>
        <dbReference type="ARBA" id="ARBA00022553"/>
    </source>
</evidence>
<dbReference type="Proteomes" id="UP000472971">
    <property type="component" value="Unassembled WGS sequence"/>
</dbReference>
<keyword evidence="5" id="KW-0808">Transferase</keyword>
<dbReference type="InterPro" id="IPR003661">
    <property type="entry name" value="HisK_dim/P_dom"/>
</dbReference>
<dbReference type="InterPro" id="IPR050351">
    <property type="entry name" value="BphY/WalK/GraS-like"/>
</dbReference>